<feature type="transmembrane region" description="Helical" evidence="6">
    <location>
        <begin position="6"/>
        <end position="32"/>
    </location>
</feature>
<dbReference type="Pfam" id="PF02687">
    <property type="entry name" value="FtsX"/>
    <property type="match status" value="1"/>
</dbReference>
<keyword evidence="9" id="KW-1185">Reference proteome</keyword>
<dbReference type="InterPro" id="IPR052536">
    <property type="entry name" value="ABC-4_Integral_Memb_Prot"/>
</dbReference>
<evidence type="ECO:0000313" key="9">
    <source>
        <dbReference type="Proteomes" id="UP001498469"/>
    </source>
</evidence>
<dbReference type="EMBL" id="JAZHFS010000002">
    <property type="protein sequence ID" value="MEF2111234.1"/>
    <property type="molecule type" value="Genomic_DNA"/>
</dbReference>
<evidence type="ECO:0000256" key="2">
    <source>
        <dbReference type="ARBA" id="ARBA00022475"/>
    </source>
</evidence>
<evidence type="ECO:0000313" key="8">
    <source>
        <dbReference type="EMBL" id="MEF2111234.1"/>
    </source>
</evidence>
<sequence length="79" mass="9093">MNPSNINYSITGNMVAPGVMVMLFSAFFIFYAQNSFIKFRKKEFGLFMVLGMTNKNIQRMMIIENGLIAIFSSQLFTYL</sequence>
<proteinExistence type="predicted"/>
<keyword evidence="2" id="KW-1003">Cell membrane</keyword>
<evidence type="ECO:0000256" key="4">
    <source>
        <dbReference type="ARBA" id="ARBA00022989"/>
    </source>
</evidence>
<name>A0ABU7UK39_9CLOT</name>
<dbReference type="PANTHER" id="PTHR46795">
    <property type="entry name" value="ABC TRANSPORTER PERMEASE-RELATED-RELATED"/>
    <property type="match status" value="1"/>
</dbReference>
<dbReference type="InterPro" id="IPR003838">
    <property type="entry name" value="ABC3_permease_C"/>
</dbReference>
<evidence type="ECO:0000256" key="3">
    <source>
        <dbReference type="ARBA" id="ARBA00022692"/>
    </source>
</evidence>
<keyword evidence="3 6" id="KW-0812">Transmembrane</keyword>
<dbReference type="Proteomes" id="UP001498469">
    <property type="component" value="Unassembled WGS sequence"/>
</dbReference>
<comment type="subcellular location">
    <subcellularLocation>
        <location evidence="1">Cell membrane</location>
        <topology evidence="1">Multi-pass membrane protein</topology>
    </subcellularLocation>
</comment>
<keyword evidence="5 6" id="KW-0472">Membrane</keyword>
<gene>
    <name evidence="8" type="ORF">SJI18_02815</name>
</gene>
<evidence type="ECO:0000256" key="5">
    <source>
        <dbReference type="ARBA" id="ARBA00023136"/>
    </source>
</evidence>
<keyword evidence="4 6" id="KW-1133">Transmembrane helix</keyword>
<evidence type="ECO:0000256" key="1">
    <source>
        <dbReference type="ARBA" id="ARBA00004651"/>
    </source>
</evidence>
<evidence type="ECO:0000256" key="6">
    <source>
        <dbReference type="SAM" id="Phobius"/>
    </source>
</evidence>
<comment type="caution">
    <text evidence="8">The sequence shown here is derived from an EMBL/GenBank/DDBJ whole genome shotgun (WGS) entry which is preliminary data.</text>
</comment>
<protein>
    <submittedName>
        <fullName evidence="8">FtsX-like permease family protein</fullName>
    </submittedName>
</protein>
<evidence type="ECO:0000259" key="7">
    <source>
        <dbReference type="Pfam" id="PF02687"/>
    </source>
</evidence>
<dbReference type="RefSeq" id="WP_216248203.1">
    <property type="nucleotide sequence ID" value="NZ_JAZHFS010000002.1"/>
</dbReference>
<reference evidence="8 9" key="1">
    <citation type="submission" date="2023-11" db="EMBL/GenBank/DDBJ databases">
        <title>Draft genome sequence of a psychrophilic Clostridium strain from permafrost water brine.</title>
        <authorList>
            <person name="Shcherbakova V.A."/>
            <person name="Trubitsyn V.E."/>
            <person name="Zakharyuk A.G."/>
        </authorList>
    </citation>
    <scope>NUCLEOTIDE SEQUENCE [LARGE SCALE GENOMIC DNA]</scope>
    <source>
        <strain evidence="8 9">14F</strain>
    </source>
</reference>
<accession>A0ABU7UK39</accession>
<feature type="domain" description="ABC3 transporter permease C-terminal" evidence="7">
    <location>
        <begin position="19"/>
        <end position="72"/>
    </location>
</feature>
<organism evidence="8 9">
    <name type="scientific">Clostridium frigoriphilum</name>
    <dbReference type="NCBI Taxonomy" id="443253"/>
    <lineage>
        <taxon>Bacteria</taxon>
        <taxon>Bacillati</taxon>
        <taxon>Bacillota</taxon>
        <taxon>Clostridia</taxon>
        <taxon>Eubacteriales</taxon>
        <taxon>Clostridiaceae</taxon>
        <taxon>Clostridium</taxon>
    </lineage>
</organism>